<evidence type="ECO:0000259" key="2">
    <source>
        <dbReference type="Pfam" id="PF25213"/>
    </source>
</evidence>
<comment type="caution">
    <text evidence="3">The sequence shown here is derived from an EMBL/GenBank/DDBJ whole genome shotgun (WGS) entry which is preliminary data.</text>
</comment>
<dbReference type="Pfam" id="PF08350">
    <property type="entry name" value="FilR1_middle"/>
    <property type="match status" value="1"/>
</dbReference>
<organism evidence="3 4">
    <name type="scientific">Haloarcula nitratireducens</name>
    <dbReference type="NCBI Taxonomy" id="2487749"/>
    <lineage>
        <taxon>Archaea</taxon>
        <taxon>Methanobacteriati</taxon>
        <taxon>Methanobacteriota</taxon>
        <taxon>Stenosarchaea group</taxon>
        <taxon>Halobacteria</taxon>
        <taxon>Halobacteriales</taxon>
        <taxon>Haloarculaceae</taxon>
        <taxon>Haloarcula</taxon>
    </lineage>
</organism>
<gene>
    <name evidence="3" type="ORF">EGH23_17515</name>
</gene>
<keyword evidence="4" id="KW-1185">Reference proteome</keyword>
<proteinExistence type="predicted"/>
<dbReference type="Proteomes" id="UP001430455">
    <property type="component" value="Unassembled WGS sequence"/>
</dbReference>
<dbReference type="EMBL" id="RKLT01000009">
    <property type="protein sequence ID" value="MBX0296679.1"/>
    <property type="molecule type" value="Genomic_DNA"/>
</dbReference>
<dbReference type="Gene3D" id="1.10.10.10">
    <property type="entry name" value="Winged helix-like DNA-binding domain superfamily/Winged helix DNA-binding domain"/>
    <property type="match status" value="1"/>
</dbReference>
<feature type="domain" description="Methanogenesis regulatory protein FilR1 middle" evidence="1">
    <location>
        <begin position="122"/>
        <end position="250"/>
    </location>
</feature>
<dbReference type="SUPFAM" id="SSF46785">
    <property type="entry name" value="Winged helix' DNA-binding domain"/>
    <property type="match status" value="1"/>
</dbReference>
<evidence type="ECO:0000313" key="4">
    <source>
        <dbReference type="Proteomes" id="UP001430455"/>
    </source>
</evidence>
<protein>
    <submittedName>
        <fullName evidence="3">MarR family transcriptional regulator</fullName>
    </submittedName>
</protein>
<feature type="domain" description="HVO-A0261-like N-terminal" evidence="2">
    <location>
        <begin position="15"/>
        <end position="84"/>
    </location>
</feature>
<evidence type="ECO:0000259" key="1">
    <source>
        <dbReference type="Pfam" id="PF08350"/>
    </source>
</evidence>
<evidence type="ECO:0000313" key="3">
    <source>
        <dbReference type="EMBL" id="MBX0296679.1"/>
    </source>
</evidence>
<dbReference type="Pfam" id="PF25213">
    <property type="entry name" value="HVO_A0261_N"/>
    <property type="match status" value="1"/>
</dbReference>
<dbReference type="InterPro" id="IPR036388">
    <property type="entry name" value="WH-like_DNA-bd_sf"/>
</dbReference>
<accession>A0AAW4PFF9</accession>
<dbReference type="InterPro" id="IPR057527">
    <property type="entry name" value="HVO_A0261-like_N"/>
</dbReference>
<sequence length="286" mass="31832">MTKLDNRYSEEINIVAKRAGFVEYLWNNPRRKRELVEELDYSRSTVNRAVRELKGAGFVRDKGNRHVTTLTGKYAAERYHAYIQESTDIISAREILSPLDNTLLSSEFLFDAETALLAGPAPKQPVEYLIEVAENANTISAFLPSLSDKRELELLLGLCSQRGVQLGLNFTSESLEEIVDRYPELIRGLCDNEQCTVQQGPTPDFSLYIIEAEEEASVLIIVYDEMQSAYGILKTSTATAVKEGKALLQSFSAGLTDASEEIQQETVELSSSPVEWNSLVGTTHGP</sequence>
<dbReference type="AlphaFoldDB" id="A0AAW4PFF9"/>
<dbReference type="InterPro" id="IPR036390">
    <property type="entry name" value="WH_DNA-bd_sf"/>
</dbReference>
<name>A0AAW4PFF9_9EURY</name>
<reference evidence="3 4" key="1">
    <citation type="submission" date="2021-06" db="EMBL/GenBank/DDBJ databases">
        <title>Halomicroarcula sp. a new haloarchaeum isolated from saline soil.</title>
        <authorList>
            <person name="Duran-Viseras A."/>
            <person name="Sanchez-Porro C."/>
            <person name="Ventosa A."/>
        </authorList>
    </citation>
    <scope>NUCLEOTIDE SEQUENCE [LARGE SCALE GENOMIC DNA]</scope>
    <source>
        <strain evidence="3 4">F27</strain>
    </source>
</reference>
<dbReference type="InterPro" id="IPR013561">
    <property type="entry name" value="FilR1_middle_dom"/>
</dbReference>
<dbReference type="RefSeq" id="WP_220581272.1">
    <property type="nucleotide sequence ID" value="NZ_RKLT01000009.1"/>
</dbReference>